<reference evidence="1" key="1">
    <citation type="submission" date="2020-05" db="EMBL/GenBank/DDBJ databases">
        <authorList>
            <person name="Chiriac C."/>
            <person name="Salcher M."/>
            <person name="Ghai R."/>
            <person name="Kavagutti S V."/>
        </authorList>
    </citation>
    <scope>NUCLEOTIDE SEQUENCE</scope>
</reference>
<evidence type="ECO:0000313" key="1">
    <source>
        <dbReference type="EMBL" id="CAB4192183.1"/>
    </source>
</evidence>
<protein>
    <recommendedName>
        <fullName evidence="2">Calcineurin-like phosphoesterase domain-containing protein</fullName>
    </recommendedName>
</protein>
<proteinExistence type="predicted"/>
<dbReference type="InterPro" id="IPR029052">
    <property type="entry name" value="Metallo-depent_PP-like"/>
</dbReference>
<sequence length="255" mass="27998">MSKPIRFVYAADSHGDMADPEALEALWEFCKDYKPEVRVAGGDHFDLRALRRGVGSSDAESGESLKADLDAGKDFLRRFKPSVWLWGNHEHRLDNLIGSSGSALVRDYCQDIKEDITNTAKAAGCKTVLPYHADRGVYRLGPVAFIHGFAHGENATVKQGQHYSVAGGALIHGHTHNLASIALTQHGSGNAFSAGCLCQKDAMAYASHRLATARWGSGWVAGWVDGQNYKAWLVHKVGDQYVWNTGLRFYTPRAR</sequence>
<name>A0A6J5R5V9_9CAUD</name>
<dbReference type="SUPFAM" id="SSF56300">
    <property type="entry name" value="Metallo-dependent phosphatases"/>
    <property type="match status" value="1"/>
</dbReference>
<dbReference type="EMBL" id="LR797187">
    <property type="protein sequence ID" value="CAB4192183.1"/>
    <property type="molecule type" value="Genomic_DNA"/>
</dbReference>
<gene>
    <name evidence="1" type="ORF">UFOVP1233_15</name>
</gene>
<organism evidence="1">
    <name type="scientific">uncultured Caudovirales phage</name>
    <dbReference type="NCBI Taxonomy" id="2100421"/>
    <lineage>
        <taxon>Viruses</taxon>
        <taxon>Duplodnaviria</taxon>
        <taxon>Heunggongvirae</taxon>
        <taxon>Uroviricota</taxon>
        <taxon>Caudoviricetes</taxon>
        <taxon>Peduoviridae</taxon>
        <taxon>Maltschvirus</taxon>
        <taxon>Maltschvirus maltsch</taxon>
    </lineage>
</organism>
<evidence type="ECO:0008006" key="2">
    <source>
        <dbReference type="Google" id="ProtNLM"/>
    </source>
</evidence>
<accession>A0A6J5R5V9</accession>